<evidence type="ECO:0000256" key="2">
    <source>
        <dbReference type="SAM" id="Phobius"/>
    </source>
</evidence>
<gene>
    <name evidence="3" type="ORF">B0I32_14919</name>
</gene>
<dbReference type="EMBL" id="PVNG01000049">
    <property type="protein sequence ID" value="PRX44890.1"/>
    <property type="molecule type" value="Genomic_DNA"/>
</dbReference>
<feature type="transmembrane region" description="Helical" evidence="2">
    <location>
        <begin position="63"/>
        <end position="84"/>
    </location>
</feature>
<keyword evidence="2" id="KW-1133">Transmembrane helix</keyword>
<evidence type="ECO:0000256" key="1">
    <source>
        <dbReference type="SAM" id="MobiDB-lite"/>
    </source>
</evidence>
<dbReference type="AlphaFoldDB" id="A0A2T0LNR2"/>
<keyword evidence="2" id="KW-0812">Transmembrane</keyword>
<proteinExistence type="predicted"/>
<organism evidence="3 4">
    <name type="scientific">Nonomuraea fuscirosea</name>
    <dbReference type="NCBI Taxonomy" id="1291556"/>
    <lineage>
        <taxon>Bacteria</taxon>
        <taxon>Bacillati</taxon>
        <taxon>Actinomycetota</taxon>
        <taxon>Actinomycetes</taxon>
        <taxon>Streptosporangiales</taxon>
        <taxon>Streptosporangiaceae</taxon>
        <taxon>Nonomuraea</taxon>
    </lineage>
</organism>
<evidence type="ECO:0000313" key="3">
    <source>
        <dbReference type="EMBL" id="PRX44890.1"/>
    </source>
</evidence>
<comment type="caution">
    <text evidence="3">The sequence shown here is derived from an EMBL/GenBank/DDBJ whole genome shotgun (WGS) entry which is preliminary data.</text>
</comment>
<feature type="region of interest" description="Disordered" evidence="1">
    <location>
        <begin position="1"/>
        <end position="57"/>
    </location>
</feature>
<reference evidence="3 4" key="1">
    <citation type="submission" date="2018-03" db="EMBL/GenBank/DDBJ databases">
        <title>Genomic Encyclopedia of Type Strains, Phase III (KMG-III): the genomes of soil and plant-associated and newly described type strains.</title>
        <authorList>
            <person name="Whitman W."/>
        </authorList>
    </citation>
    <scope>NUCLEOTIDE SEQUENCE [LARGE SCALE GENOMIC DNA]</scope>
    <source>
        <strain evidence="3 4">CGMCC 4.7104</strain>
    </source>
</reference>
<evidence type="ECO:0000313" key="4">
    <source>
        <dbReference type="Proteomes" id="UP000238312"/>
    </source>
</evidence>
<feature type="region of interest" description="Disordered" evidence="1">
    <location>
        <begin position="87"/>
        <end position="201"/>
    </location>
</feature>
<dbReference type="Proteomes" id="UP000238312">
    <property type="component" value="Unassembled WGS sequence"/>
</dbReference>
<sequence length="236" mass="26312">MHEDPNHRTPSVEELRSRRRPPYGLPLRDRRRPGLDPGSFDWRKYSTPTPPRRATLHDRRRRALPVLAAALLSCAAFSIWASPWGTGDAASRPNTASTTTPVPSVAGHSMVSTPWPSSRAVPSTTPRTRPNSSKSKVKSAKPRRRSVLRMVPRPQHRHEQVTPPVRSARHQTRARAESRNEPSTPADWGRSTGIKGSTRGVRETSASLVAARCDELFPPSHPAFRLRNQACHQIYG</sequence>
<protein>
    <submittedName>
        <fullName evidence="3">Uncharacterized protein</fullName>
    </submittedName>
</protein>
<name>A0A2T0LNR2_9ACTN</name>
<feature type="compositionally biased region" description="Polar residues" evidence="1">
    <location>
        <begin position="110"/>
        <end position="134"/>
    </location>
</feature>
<feature type="compositionally biased region" description="Basic residues" evidence="1">
    <location>
        <begin position="135"/>
        <end position="147"/>
    </location>
</feature>
<feature type="compositionally biased region" description="Basic and acidic residues" evidence="1">
    <location>
        <begin position="1"/>
        <end position="16"/>
    </location>
</feature>
<keyword evidence="4" id="KW-1185">Reference proteome</keyword>
<keyword evidence="2" id="KW-0472">Membrane</keyword>
<accession>A0A2T0LNR2</accession>
<feature type="compositionally biased region" description="Polar residues" evidence="1">
    <location>
        <begin position="92"/>
        <end position="102"/>
    </location>
</feature>